<protein>
    <submittedName>
        <fullName evidence="1">Uncharacterized protein</fullName>
    </submittedName>
</protein>
<gene>
    <name evidence="1" type="ORF">BDA96_03G448700</name>
</gene>
<evidence type="ECO:0000313" key="1">
    <source>
        <dbReference type="EMBL" id="KAG0540892.1"/>
    </source>
</evidence>
<evidence type="ECO:0000313" key="2">
    <source>
        <dbReference type="Proteomes" id="UP000807115"/>
    </source>
</evidence>
<accession>A0A921RL71</accession>
<name>A0A921RL71_SORBI</name>
<dbReference type="EMBL" id="CM027682">
    <property type="protein sequence ID" value="KAG0540892.1"/>
    <property type="molecule type" value="Genomic_DNA"/>
</dbReference>
<comment type="caution">
    <text evidence="1">The sequence shown here is derived from an EMBL/GenBank/DDBJ whole genome shotgun (WGS) entry which is preliminary data.</text>
</comment>
<reference evidence="1" key="2">
    <citation type="submission" date="2020-10" db="EMBL/GenBank/DDBJ databases">
        <authorList>
            <person name="Cooper E.A."/>
            <person name="Brenton Z.W."/>
            <person name="Flinn B.S."/>
            <person name="Jenkins J."/>
            <person name="Shu S."/>
            <person name="Flowers D."/>
            <person name="Luo F."/>
            <person name="Wang Y."/>
            <person name="Xia P."/>
            <person name="Barry K."/>
            <person name="Daum C."/>
            <person name="Lipzen A."/>
            <person name="Yoshinaga Y."/>
            <person name="Schmutz J."/>
            <person name="Saski C."/>
            <person name="Vermerris W."/>
            <person name="Kresovich S."/>
        </authorList>
    </citation>
    <scope>NUCLEOTIDE SEQUENCE</scope>
</reference>
<proteinExistence type="predicted"/>
<reference evidence="1" key="1">
    <citation type="journal article" date="2019" name="BMC Genomics">
        <title>A new reference genome for Sorghum bicolor reveals high levels of sequence similarity between sweet and grain genotypes: implications for the genetics of sugar metabolism.</title>
        <authorList>
            <person name="Cooper E.A."/>
            <person name="Brenton Z.W."/>
            <person name="Flinn B.S."/>
            <person name="Jenkins J."/>
            <person name="Shu S."/>
            <person name="Flowers D."/>
            <person name="Luo F."/>
            <person name="Wang Y."/>
            <person name="Xia P."/>
            <person name="Barry K."/>
            <person name="Daum C."/>
            <person name="Lipzen A."/>
            <person name="Yoshinaga Y."/>
            <person name="Schmutz J."/>
            <person name="Saski C."/>
            <person name="Vermerris W."/>
            <person name="Kresovich S."/>
        </authorList>
    </citation>
    <scope>NUCLEOTIDE SEQUENCE</scope>
</reference>
<dbReference type="Proteomes" id="UP000807115">
    <property type="component" value="Chromosome 3"/>
</dbReference>
<dbReference type="AlphaFoldDB" id="A0A921RL71"/>
<sequence>MKQQLVPYRRGHKLESLDQFERSFGVVEITELELVWSSNGNSIKLIIVSMESFPSFFLNIQLRPFQGSFSPCIN</sequence>
<organism evidence="1 2">
    <name type="scientific">Sorghum bicolor</name>
    <name type="common">Sorghum</name>
    <name type="synonym">Sorghum vulgare</name>
    <dbReference type="NCBI Taxonomy" id="4558"/>
    <lineage>
        <taxon>Eukaryota</taxon>
        <taxon>Viridiplantae</taxon>
        <taxon>Streptophyta</taxon>
        <taxon>Embryophyta</taxon>
        <taxon>Tracheophyta</taxon>
        <taxon>Spermatophyta</taxon>
        <taxon>Magnoliopsida</taxon>
        <taxon>Liliopsida</taxon>
        <taxon>Poales</taxon>
        <taxon>Poaceae</taxon>
        <taxon>PACMAD clade</taxon>
        <taxon>Panicoideae</taxon>
        <taxon>Andropogonodae</taxon>
        <taxon>Andropogoneae</taxon>
        <taxon>Sorghinae</taxon>
        <taxon>Sorghum</taxon>
    </lineage>
</organism>